<evidence type="ECO:0000256" key="6">
    <source>
        <dbReference type="ARBA" id="ARBA00023136"/>
    </source>
</evidence>
<evidence type="ECO:0000259" key="8">
    <source>
        <dbReference type="PROSITE" id="PS50928"/>
    </source>
</evidence>
<dbReference type="RefSeq" id="WP_076436482.1">
    <property type="nucleotide sequence ID" value="NZ_FTNI01000013.1"/>
</dbReference>
<dbReference type="Pfam" id="PF00528">
    <property type="entry name" value="BPD_transp_1"/>
    <property type="match status" value="1"/>
</dbReference>
<keyword evidence="5 7" id="KW-1133">Transmembrane helix</keyword>
<dbReference type="GO" id="GO:0005886">
    <property type="term" value="C:plasma membrane"/>
    <property type="evidence" value="ECO:0007669"/>
    <property type="project" value="UniProtKB-SubCell"/>
</dbReference>
<evidence type="ECO:0000256" key="5">
    <source>
        <dbReference type="ARBA" id="ARBA00022989"/>
    </source>
</evidence>
<accession>A0A1N7D1C4</accession>
<feature type="transmembrane region" description="Helical" evidence="7">
    <location>
        <begin position="142"/>
        <end position="162"/>
    </location>
</feature>
<evidence type="ECO:0000256" key="2">
    <source>
        <dbReference type="ARBA" id="ARBA00022448"/>
    </source>
</evidence>
<dbReference type="InterPro" id="IPR035906">
    <property type="entry name" value="MetI-like_sf"/>
</dbReference>
<organism evidence="9 10">
    <name type="scientific">Microbispora rosea</name>
    <dbReference type="NCBI Taxonomy" id="58117"/>
    <lineage>
        <taxon>Bacteria</taxon>
        <taxon>Bacillati</taxon>
        <taxon>Actinomycetota</taxon>
        <taxon>Actinomycetes</taxon>
        <taxon>Streptosporangiales</taxon>
        <taxon>Streptosporangiaceae</taxon>
        <taxon>Microbispora</taxon>
    </lineage>
</organism>
<comment type="similarity">
    <text evidence="7">Belongs to the binding-protein-dependent transport system permease family.</text>
</comment>
<reference evidence="10" key="1">
    <citation type="submission" date="2017-01" db="EMBL/GenBank/DDBJ databases">
        <authorList>
            <person name="Varghese N."/>
            <person name="Submissions S."/>
        </authorList>
    </citation>
    <scope>NUCLEOTIDE SEQUENCE [LARGE SCALE GENOMIC DNA]</scope>
    <source>
        <strain evidence="10">ATCC 12950</strain>
    </source>
</reference>
<name>A0A1N7D1C4_9ACTN</name>
<gene>
    <name evidence="9" type="ORF">SAMN05421833_11358</name>
</gene>
<dbReference type="GO" id="GO:0055085">
    <property type="term" value="P:transmembrane transport"/>
    <property type="evidence" value="ECO:0007669"/>
    <property type="project" value="InterPro"/>
</dbReference>
<dbReference type="Proteomes" id="UP000186096">
    <property type="component" value="Unassembled WGS sequence"/>
</dbReference>
<dbReference type="PANTHER" id="PTHR43744:SF12">
    <property type="entry name" value="ABC TRANSPORTER PERMEASE PROTEIN MG189-RELATED"/>
    <property type="match status" value="1"/>
</dbReference>
<dbReference type="Gene3D" id="1.10.3720.10">
    <property type="entry name" value="MetI-like"/>
    <property type="match status" value="1"/>
</dbReference>
<dbReference type="CDD" id="cd06261">
    <property type="entry name" value="TM_PBP2"/>
    <property type="match status" value="1"/>
</dbReference>
<dbReference type="STRING" id="58117.SAMN05421833_11358"/>
<comment type="subcellular location">
    <subcellularLocation>
        <location evidence="1 7">Cell membrane</location>
        <topology evidence="1 7">Multi-pass membrane protein</topology>
    </subcellularLocation>
</comment>
<evidence type="ECO:0000313" key="9">
    <source>
        <dbReference type="EMBL" id="SIR69632.1"/>
    </source>
</evidence>
<dbReference type="EMBL" id="FTNI01000013">
    <property type="protein sequence ID" value="SIR69632.1"/>
    <property type="molecule type" value="Genomic_DNA"/>
</dbReference>
<evidence type="ECO:0000256" key="7">
    <source>
        <dbReference type="RuleBase" id="RU363032"/>
    </source>
</evidence>
<keyword evidence="3" id="KW-1003">Cell membrane</keyword>
<evidence type="ECO:0000256" key="1">
    <source>
        <dbReference type="ARBA" id="ARBA00004651"/>
    </source>
</evidence>
<feature type="domain" description="ABC transmembrane type-1" evidence="8">
    <location>
        <begin position="71"/>
        <end position="262"/>
    </location>
</feature>
<keyword evidence="10" id="KW-1185">Reference proteome</keyword>
<keyword evidence="2 7" id="KW-0813">Transport</keyword>
<dbReference type="InterPro" id="IPR000515">
    <property type="entry name" value="MetI-like"/>
</dbReference>
<sequence>MTARRRAPGRVAVHLLLWGYGVVALLPLVVMVLNSLRPTSEIFTTPLGLPASPTLNSYARVWTEASFSSYLTNSLVVTCGAVLLGTAVSALAAYPLARYDFAGSRVLGAYFLAGLMLPIRLGLVPIFYLMDSMGLIDSLLGLTLLYAASGVPFCVFVLSAFYRSLPGELDEAARIDGAGEFRIFGQIMLPLVRPALASVMLFQFVPLWHEFLYPLVLLRSDEKFTIPRGLSQFFGEYTTDWSALFAGLVLATAPLFVLFVLATKQIIAELTAGMSK</sequence>
<feature type="transmembrane region" description="Helical" evidence="7">
    <location>
        <begin position="109"/>
        <end position="130"/>
    </location>
</feature>
<evidence type="ECO:0000256" key="3">
    <source>
        <dbReference type="ARBA" id="ARBA00022475"/>
    </source>
</evidence>
<protein>
    <submittedName>
        <fullName evidence="9">Carbohydrate ABC transporter membrane protein 2, CUT1 family</fullName>
    </submittedName>
</protein>
<dbReference type="SUPFAM" id="SSF161098">
    <property type="entry name" value="MetI-like"/>
    <property type="match status" value="1"/>
</dbReference>
<feature type="transmembrane region" description="Helical" evidence="7">
    <location>
        <begin position="241"/>
        <end position="262"/>
    </location>
</feature>
<dbReference type="PANTHER" id="PTHR43744">
    <property type="entry name" value="ABC TRANSPORTER PERMEASE PROTEIN MG189-RELATED-RELATED"/>
    <property type="match status" value="1"/>
</dbReference>
<feature type="transmembrane region" description="Helical" evidence="7">
    <location>
        <begin position="12"/>
        <end position="33"/>
    </location>
</feature>
<dbReference type="AlphaFoldDB" id="A0A1N7D1C4"/>
<keyword evidence="4 7" id="KW-0812">Transmembrane</keyword>
<keyword evidence="6 7" id="KW-0472">Membrane</keyword>
<dbReference type="PROSITE" id="PS50928">
    <property type="entry name" value="ABC_TM1"/>
    <property type="match status" value="1"/>
</dbReference>
<feature type="transmembrane region" description="Helical" evidence="7">
    <location>
        <begin position="75"/>
        <end position="97"/>
    </location>
</feature>
<feature type="transmembrane region" description="Helical" evidence="7">
    <location>
        <begin position="183"/>
        <end position="205"/>
    </location>
</feature>
<evidence type="ECO:0000313" key="10">
    <source>
        <dbReference type="Proteomes" id="UP000186096"/>
    </source>
</evidence>
<proteinExistence type="inferred from homology"/>
<evidence type="ECO:0000256" key="4">
    <source>
        <dbReference type="ARBA" id="ARBA00022692"/>
    </source>
</evidence>